<dbReference type="AlphaFoldDB" id="A0A947GIA5"/>
<proteinExistence type="predicted"/>
<evidence type="ECO:0000313" key="2">
    <source>
        <dbReference type="Proteomes" id="UP000766595"/>
    </source>
</evidence>
<gene>
    <name evidence="1" type="ORF">KL771_06910</name>
</gene>
<sequence>MADPAFIVEGKQEKLVINRICPGKRVILLGINNSDVEMKAIATRIYAHFQNLGNRHHPVVVIFDREKRNKSCDSLNTELRFHLNKLGIKEDQLIICIADRSLESWIAPFLQDDGSINTNLVPQKNYEGIVCESIIIRQLRKANIDYDKTTVGVDLFCSISPKKLAEISPSFSQLRKALLDICHWMNM</sequence>
<protein>
    <recommendedName>
        <fullName evidence="3">DUF4276 family protein</fullName>
    </recommendedName>
</protein>
<evidence type="ECO:0008006" key="3">
    <source>
        <dbReference type="Google" id="ProtNLM"/>
    </source>
</evidence>
<dbReference type="EMBL" id="JAHHZF010000003">
    <property type="protein sequence ID" value="MBT9289174.1"/>
    <property type="molecule type" value="Genomic_DNA"/>
</dbReference>
<name>A0A947GIA5_9HYPH</name>
<comment type="caution">
    <text evidence="1">The sequence shown here is derived from an EMBL/GenBank/DDBJ whole genome shotgun (WGS) entry which is preliminary data.</text>
</comment>
<dbReference type="Proteomes" id="UP000766595">
    <property type="component" value="Unassembled WGS sequence"/>
</dbReference>
<keyword evidence="2" id="KW-1185">Reference proteome</keyword>
<evidence type="ECO:0000313" key="1">
    <source>
        <dbReference type="EMBL" id="MBT9289174.1"/>
    </source>
</evidence>
<reference evidence="1 2" key="1">
    <citation type="submission" date="2021-06" db="EMBL/GenBank/DDBJ databases">
        <authorList>
            <person name="Grouzdev D.S."/>
            <person name="Koziaeva V."/>
        </authorList>
    </citation>
    <scope>NUCLEOTIDE SEQUENCE [LARGE SCALE GENOMIC DNA]</scope>
    <source>
        <strain evidence="1 2">22</strain>
    </source>
</reference>
<accession>A0A947GIA5</accession>
<organism evidence="1 2">
    <name type="scientific">Prosthecodimorpha staleyi</name>
    <dbReference type="NCBI Taxonomy" id="2840188"/>
    <lineage>
        <taxon>Bacteria</taxon>
        <taxon>Pseudomonadati</taxon>
        <taxon>Pseudomonadota</taxon>
        <taxon>Alphaproteobacteria</taxon>
        <taxon>Hyphomicrobiales</taxon>
        <taxon>Ancalomicrobiaceae</taxon>
        <taxon>Prosthecodimorpha</taxon>
    </lineage>
</organism>